<evidence type="ECO:0000256" key="1">
    <source>
        <dbReference type="ARBA" id="ARBA00008700"/>
    </source>
</evidence>
<dbReference type="GO" id="GO:0016020">
    <property type="term" value="C:membrane"/>
    <property type="evidence" value="ECO:0007669"/>
    <property type="project" value="InterPro"/>
</dbReference>
<gene>
    <name evidence="7" type="ORF">SI8410_15019518</name>
</gene>
<name>A0A7I8LG78_SPIIN</name>
<dbReference type="Pfam" id="PF09258">
    <property type="entry name" value="Glyco_transf_64"/>
    <property type="match status" value="1"/>
</dbReference>
<evidence type="ECO:0000256" key="3">
    <source>
        <dbReference type="ARBA" id="ARBA00023157"/>
    </source>
</evidence>
<dbReference type="GO" id="GO:0016757">
    <property type="term" value="F:glycosyltransferase activity"/>
    <property type="evidence" value="ECO:0007669"/>
    <property type="project" value="InterPro"/>
</dbReference>
<keyword evidence="3" id="KW-1015">Disulfide bond</keyword>
<dbReference type="OrthoDB" id="5954868at2759"/>
<keyword evidence="5" id="KW-0732">Signal</keyword>
<feature type="region of interest" description="Disordered" evidence="4">
    <location>
        <begin position="259"/>
        <end position="282"/>
    </location>
</feature>
<feature type="chain" id="PRO_5029553816" description="Glycosyl transferase 64 domain-containing protein" evidence="5">
    <location>
        <begin position="22"/>
        <end position="350"/>
    </location>
</feature>
<dbReference type="AlphaFoldDB" id="A0A7I8LG78"/>
<evidence type="ECO:0000256" key="4">
    <source>
        <dbReference type="SAM" id="MobiDB-lite"/>
    </source>
</evidence>
<dbReference type="EMBL" id="LR746278">
    <property type="protein sequence ID" value="CAA7408840.1"/>
    <property type="molecule type" value="Genomic_DNA"/>
</dbReference>
<accession>A0A7I8LG78</accession>
<keyword evidence="8" id="KW-1185">Reference proteome</keyword>
<proteinExistence type="inferred from homology"/>
<protein>
    <recommendedName>
        <fullName evidence="6">Glycosyl transferase 64 domain-containing protein</fullName>
    </recommendedName>
</protein>
<evidence type="ECO:0000256" key="2">
    <source>
        <dbReference type="ARBA" id="ARBA00022679"/>
    </source>
</evidence>
<dbReference type="SUPFAM" id="SSF53448">
    <property type="entry name" value="Nucleotide-diphospho-sugar transferases"/>
    <property type="match status" value="1"/>
</dbReference>
<keyword evidence="2" id="KW-0808">Transferase</keyword>
<evidence type="ECO:0000313" key="7">
    <source>
        <dbReference type="EMBL" id="CAA7408840.1"/>
    </source>
</evidence>
<dbReference type="PANTHER" id="PTHR48409:SF1">
    <property type="entry name" value="GLYCOSYLTRANSFERASE FAMILY PROTEIN 64 C3"/>
    <property type="match status" value="1"/>
</dbReference>
<comment type="similarity">
    <text evidence="1">Belongs to the glycosyltransferase 64 family.</text>
</comment>
<dbReference type="InterPro" id="IPR029044">
    <property type="entry name" value="Nucleotide-diphossugar_trans"/>
</dbReference>
<dbReference type="InterPro" id="IPR015338">
    <property type="entry name" value="GT64_dom"/>
</dbReference>
<dbReference type="InterPro" id="IPR053318">
    <property type="entry name" value="GT64"/>
</dbReference>
<dbReference type="FunFam" id="3.90.550.10:FF:000221">
    <property type="entry name" value="Glycosyltransferase family protein 47"/>
    <property type="match status" value="1"/>
</dbReference>
<evidence type="ECO:0000256" key="5">
    <source>
        <dbReference type="SAM" id="SignalP"/>
    </source>
</evidence>
<organism evidence="7 8">
    <name type="scientific">Spirodela intermedia</name>
    <name type="common">Intermediate duckweed</name>
    <dbReference type="NCBI Taxonomy" id="51605"/>
    <lineage>
        <taxon>Eukaryota</taxon>
        <taxon>Viridiplantae</taxon>
        <taxon>Streptophyta</taxon>
        <taxon>Embryophyta</taxon>
        <taxon>Tracheophyta</taxon>
        <taxon>Spermatophyta</taxon>
        <taxon>Magnoliopsida</taxon>
        <taxon>Liliopsida</taxon>
        <taxon>Araceae</taxon>
        <taxon>Lemnoideae</taxon>
        <taxon>Spirodela</taxon>
    </lineage>
</organism>
<dbReference type="Proteomes" id="UP000663760">
    <property type="component" value="Chromosome 15"/>
</dbReference>
<evidence type="ECO:0000313" key="8">
    <source>
        <dbReference type="Proteomes" id="UP000663760"/>
    </source>
</evidence>
<feature type="signal peptide" evidence="5">
    <location>
        <begin position="1"/>
        <end position="21"/>
    </location>
</feature>
<evidence type="ECO:0000259" key="6">
    <source>
        <dbReference type="Pfam" id="PF09258"/>
    </source>
</evidence>
<dbReference type="PANTHER" id="PTHR48409">
    <property type="entry name" value="GLYCOSYLTRANSFERASE FAMILY PROTEIN 64 C3"/>
    <property type="match status" value="1"/>
</dbReference>
<reference evidence="7" key="1">
    <citation type="submission" date="2020-02" db="EMBL/GenBank/DDBJ databases">
        <authorList>
            <person name="Scholz U."/>
            <person name="Mascher M."/>
            <person name="Fiebig A."/>
        </authorList>
    </citation>
    <scope>NUCLEOTIDE SEQUENCE</scope>
</reference>
<sequence>MIRRTVPAATTAFWFLVAVAAARLSYTSDSGDDHLLCAPNDLPDPQTLRSDQLTVLINGYSEARLPLLRSIVETYSSLPFVAAVLVLWGNPSVPSRSLEVLHSAGAGGAPISVLRQPTSSLNARFLPRPEIRTRAVAVCDDDVEIDQASLRLAFHVWGTHHDRIVGFFARSHDLDLSQRSWMYTVHPDRYSIMLTKFMILGTEYLYRYSCGGGKRMRAARAVVDSERNCEDILMNFVVAMETGSGPLLVGGRRVRDLGDVRNEEGSGKRKKGRRGGGGAAGVKNKPLTGIGAVGLSAKGDHRKRRGDCIREFHRTLGVMPLRYSYGKVVKGVGEQALCKKAGKLVLCDAQ</sequence>
<feature type="domain" description="Glycosyl transferase 64" evidence="6">
    <location>
        <begin position="53"/>
        <end position="328"/>
    </location>
</feature>
<dbReference type="Gene3D" id="3.90.550.10">
    <property type="entry name" value="Spore Coat Polysaccharide Biosynthesis Protein SpsA, Chain A"/>
    <property type="match status" value="1"/>
</dbReference>